<feature type="domain" description="NAD-dependent epimerase/dehydratase" evidence="1">
    <location>
        <begin position="3"/>
        <end position="210"/>
    </location>
</feature>
<dbReference type="PANTHER" id="PTHR48079">
    <property type="entry name" value="PROTEIN YEEZ"/>
    <property type="match status" value="1"/>
</dbReference>
<dbReference type="Gene3D" id="3.40.50.720">
    <property type="entry name" value="NAD(P)-binding Rossmann-like Domain"/>
    <property type="match status" value="1"/>
</dbReference>
<dbReference type="PANTHER" id="PTHR48079:SF6">
    <property type="entry name" value="NAD(P)-BINDING DOMAIN-CONTAINING PROTEIN-RELATED"/>
    <property type="match status" value="1"/>
</dbReference>
<keyword evidence="3" id="KW-1185">Reference proteome</keyword>
<dbReference type="STRING" id="288992.SAMN04488522_101101"/>
<dbReference type="SUPFAM" id="SSF51735">
    <property type="entry name" value="NAD(P)-binding Rossmann-fold domains"/>
    <property type="match status" value="1"/>
</dbReference>
<evidence type="ECO:0000313" key="3">
    <source>
        <dbReference type="Proteomes" id="UP000184287"/>
    </source>
</evidence>
<gene>
    <name evidence="2" type="ORF">SAMN04488522_101101</name>
</gene>
<dbReference type="EMBL" id="FQUQ01000001">
    <property type="protein sequence ID" value="SHE40144.1"/>
    <property type="molecule type" value="Genomic_DNA"/>
</dbReference>
<sequence>MHVLIIGGTGFIGNRLAQRLATEGHHVTVLGTEPLDDKPNLHQIIGDRSSLAILETLKVMVVDAVIDLIAYHPSQVEEMIAVFDGRISKYILLSTIAVYAPPFSFPLKESGHTYAGDGPDSYGALKARCESILNEAFSKSAFPSVILRSAPIMGPGDPVSRELYFLKRIQTGEPMIYPWAERSHVLNIFIGDLVTAFSLALKSGKATGNTYHLSFGDSPTMTEYLQAIAGFAGKQSVPIAALPLTDLMALGFSVYAFPYFPGAEGKLDLSNASADLGFRPTPFKEALQATFADLPAERTALTKLPSWPGRNATQTRLCGTHEFLHEALERQTLEALPKAQPSNIDQLLGKLINEHHGFHLSTIQNWTTGDEVYEEMVLNGAAPQVAEVLLVADEIAEKIKEFRSFDIRYLEKASALLTGVIEKRPNHHWLFDCYVVNPPAYTGDYTADNRPLSLQLVDFCEPEPNFGSADRFLIFCAAETSYHHLCKWLLNQISDFPKINLRLLGSCYLMTNQVDNKTGHVVHLPYVFDLARALTKAGHAACNKLTIGNANDILFTQNKTEQPQISCDHFITDLLKITIDGEYYLFDITQKKLLAISKILAYLVDYFTPTEINAAMIGAIFGFPEHKAAEIAGFYDEYFKNELKSYYKEAVTNDNQYITSQKLN</sequence>
<dbReference type="InterPro" id="IPR051783">
    <property type="entry name" value="NAD(P)-dependent_oxidoreduct"/>
</dbReference>
<dbReference type="AlphaFoldDB" id="A0A1M4T704"/>
<evidence type="ECO:0000259" key="1">
    <source>
        <dbReference type="Pfam" id="PF01370"/>
    </source>
</evidence>
<dbReference type="InterPro" id="IPR036291">
    <property type="entry name" value="NAD(P)-bd_dom_sf"/>
</dbReference>
<name>A0A1M4T704_9SPHI</name>
<accession>A0A1M4T704</accession>
<organism evidence="2 3">
    <name type="scientific">Pedobacter caeni</name>
    <dbReference type="NCBI Taxonomy" id="288992"/>
    <lineage>
        <taxon>Bacteria</taxon>
        <taxon>Pseudomonadati</taxon>
        <taxon>Bacteroidota</taxon>
        <taxon>Sphingobacteriia</taxon>
        <taxon>Sphingobacteriales</taxon>
        <taxon>Sphingobacteriaceae</taxon>
        <taxon>Pedobacter</taxon>
    </lineage>
</organism>
<dbReference type="GO" id="GO:0005737">
    <property type="term" value="C:cytoplasm"/>
    <property type="evidence" value="ECO:0007669"/>
    <property type="project" value="TreeGrafter"/>
</dbReference>
<dbReference type="Pfam" id="PF01370">
    <property type="entry name" value="Epimerase"/>
    <property type="match status" value="1"/>
</dbReference>
<dbReference type="RefSeq" id="WP_073226036.1">
    <property type="nucleotide sequence ID" value="NZ_FQUQ01000001.1"/>
</dbReference>
<dbReference type="InterPro" id="IPR001509">
    <property type="entry name" value="Epimerase_deHydtase"/>
</dbReference>
<proteinExistence type="predicted"/>
<dbReference type="OrthoDB" id="329806at2"/>
<protein>
    <submittedName>
        <fullName evidence="2">Nucleoside-diphosphate-sugar epimerase</fullName>
    </submittedName>
</protein>
<evidence type="ECO:0000313" key="2">
    <source>
        <dbReference type="EMBL" id="SHE40144.1"/>
    </source>
</evidence>
<dbReference type="Proteomes" id="UP000184287">
    <property type="component" value="Unassembled WGS sequence"/>
</dbReference>
<reference evidence="3" key="1">
    <citation type="submission" date="2016-11" db="EMBL/GenBank/DDBJ databases">
        <authorList>
            <person name="Varghese N."/>
            <person name="Submissions S."/>
        </authorList>
    </citation>
    <scope>NUCLEOTIDE SEQUENCE [LARGE SCALE GENOMIC DNA]</scope>
    <source>
        <strain evidence="3">DSM 16990</strain>
    </source>
</reference>
<dbReference type="GO" id="GO:0004029">
    <property type="term" value="F:aldehyde dehydrogenase (NAD+) activity"/>
    <property type="evidence" value="ECO:0007669"/>
    <property type="project" value="TreeGrafter"/>
</dbReference>